<keyword evidence="2" id="KW-0813">Transport</keyword>
<feature type="transmembrane region" description="Helical" evidence="6">
    <location>
        <begin position="163"/>
        <end position="184"/>
    </location>
</feature>
<keyword evidence="5 6" id="KW-0472">Membrane</keyword>
<feature type="transmembrane region" description="Helical" evidence="6">
    <location>
        <begin position="12"/>
        <end position="35"/>
    </location>
</feature>
<dbReference type="KEGG" id="ppsr:I6J18_11360"/>
<evidence type="ECO:0000256" key="3">
    <source>
        <dbReference type="ARBA" id="ARBA00022692"/>
    </source>
</evidence>
<keyword evidence="9" id="KW-1185">Reference proteome</keyword>
<proteinExistence type="predicted"/>
<organism evidence="8 9">
    <name type="scientific">Peribacillus psychrosaccharolyticus</name>
    <name type="common">Bacillus psychrosaccharolyticus</name>
    <dbReference type="NCBI Taxonomy" id="1407"/>
    <lineage>
        <taxon>Bacteria</taxon>
        <taxon>Bacillati</taxon>
        <taxon>Bacillota</taxon>
        <taxon>Bacilli</taxon>
        <taxon>Bacillales</taxon>
        <taxon>Bacillaceae</taxon>
        <taxon>Peribacillus</taxon>
    </lineage>
</organism>
<dbReference type="EMBL" id="CP068053">
    <property type="protein sequence ID" value="QQT02372.1"/>
    <property type="molecule type" value="Genomic_DNA"/>
</dbReference>
<dbReference type="Pfam" id="PF07690">
    <property type="entry name" value="MFS_1"/>
    <property type="match status" value="1"/>
</dbReference>
<evidence type="ECO:0000256" key="4">
    <source>
        <dbReference type="ARBA" id="ARBA00022989"/>
    </source>
</evidence>
<evidence type="ECO:0000256" key="5">
    <source>
        <dbReference type="ARBA" id="ARBA00023136"/>
    </source>
</evidence>
<sequence>MQKKPLWTKDFISVSLSSFFIFFTFYVLLTTLPIFVVDHLEGSEAQIGLVVTVFLISAVICRPFTGKWIEDFGRKKMLYFSLTIFLLSAVFYMGIKSFPLLLLLRFIHGIGFGMATTVLGTIVADLVPDERRGEGMGYYSMSMNLAMVAGPFIGIMIATKTTFTILFIICGIAAFLAFILGFFAKFPDQVEGPVKVKEKMSFKSLFEVSTLRIAAIAGILSFSYAGLMAFISVYAKQLGLVEAASFFFVVYAVTMIAARPFTGRWFDIKGENVIIYPGMIIFAIGLILLSQVQSAGLLLLSGAIIGLGYGSLTPSFQTVAINQAAPHRRGAATATFFTLFDGGFALGSFTMGLFAASVGYAKLYLYCGILVVLTLPLYYFLHGRYSSQRQKRKFDN</sequence>
<feature type="transmembrane region" description="Helical" evidence="6">
    <location>
        <begin position="295"/>
        <end position="312"/>
    </location>
</feature>
<name>A0A974NQY7_PERPY</name>
<feature type="transmembrane region" description="Helical" evidence="6">
    <location>
        <begin position="363"/>
        <end position="381"/>
    </location>
</feature>
<feature type="transmembrane region" description="Helical" evidence="6">
    <location>
        <begin position="136"/>
        <end position="157"/>
    </location>
</feature>
<dbReference type="Proteomes" id="UP000595254">
    <property type="component" value="Chromosome"/>
</dbReference>
<evidence type="ECO:0000259" key="7">
    <source>
        <dbReference type="PROSITE" id="PS50850"/>
    </source>
</evidence>
<feature type="transmembrane region" description="Helical" evidence="6">
    <location>
        <begin position="77"/>
        <end position="95"/>
    </location>
</feature>
<feature type="transmembrane region" description="Helical" evidence="6">
    <location>
        <begin position="273"/>
        <end position="289"/>
    </location>
</feature>
<feature type="domain" description="Major facilitator superfamily (MFS) profile" evidence="7">
    <location>
        <begin position="10"/>
        <end position="386"/>
    </location>
</feature>
<dbReference type="SUPFAM" id="SSF103473">
    <property type="entry name" value="MFS general substrate transporter"/>
    <property type="match status" value="1"/>
</dbReference>
<feature type="transmembrane region" description="Helical" evidence="6">
    <location>
        <begin position="101"/>
        <end position="124"/>
    </location>
</feature>
<dbReference type="GO" id="GO:0005886">
    <property type="term" value="C:plasma membrane"/>
    <property type="evidence" value="ECO:0007669"/>
    <property type="project" value="UniProtKB-SubCell"/>
</dbReference>
<feature type="transmembrane region" description="Helical" evidence="6">
    <location>
        <begin position="333"/>
        <end position="357"/>
    </location>
</feature>
<feature type="transmembrane region" description="Helical" evidence="6">
    <location>
        <begin position="47"/>
        <end position="65"/>
    </location>
</feature>
<dbReference type="AlphaFoldDB" id="A0A974NQY7"/>
<dbReference type="PRINTS" id="PR01035">
    <property type="entry name" value="TCRTETA"/>
</dbReference>
<dbReference type="InterPro" id="IPR020846">
    <property type="entry name" value="MFS_dom"/>
</dbReference>
<protein>
    <submittedName>
        <fullName evidence="8">MFS transporter</fullName>
    </submittedName>
</protein>
<dbReference type="CDD" id="cd17489">
    <property type="entry name" value="MFS_YfcJ_like"/>
    <property type="match status" value="1"/>
</dbReference>
<evidence type="ECO:0000313" key="9">
    <source>
        <dbReference type="Proteomes" id="UP000595254"/>
    </source>
</evidence>
<evidence type="ECO:0000256" key="2">
    <source>
        <dbReference type="ARBA" id="ARBA00022448"/>
    </source>
</evidence>
<dbReference type="PROSITE" id="PS50850">
    <property type="entry name" value="MFS"/>
    <property type="match status" value="1"/>
</dbReference>
<feature type="transmembrane region" description="Helical" evidence="6">
    <location>
        <begin position="205"/>
        <end position="231"/>
    </location>
</feature>
<dbReference type="InterPro" id="IPR036259">
    <property type="entry name" value="MFS_trans_sf"/>
</dbReference>
<gene>
    <name evidence="8" type="ORF">I6J18_11360</name>
</gene>
<feature type="transmembrane region" description="Helical" evidence="6">
    <location>
        <begin position="243"/>
        <end position="261"/>
    </location>
</feature>
<keyword evidence="3 6" id="KW-0812">Transmembrane</keyword>
<comment type="subcellular location">
    <subcellularLocation>
        <location evidence="1">Cell membrane</location>
        <topology evidence="1">Multi-pass membrane protein</topology>
    </subcellularLocation>
</comment>
<evidence type="ECO:0000256" key="6">
    <source>
        <dbReference type="SAM" id="Phobius"/>
    </source>
</evidence>
<dbReference type="InterPro" id="IPR011701">
    <property type="entry name" value="MFS"/>
</dbReference>
<reference evidence="8 9" key="1">
    <citation type="submission" date="2021-01" db="EMBL/GenBank/DDBJ databases">
        <title>FDA dAtabase for Regulatory Grade micrObial Sequences (FDA-ARGOS): Supporting development and validation of Infectious Disease Dx tests.</title>
        <authorList>
            <person name="Nelson B."/>
            <person name="Plummer A."/>
            <person name="Tallon L."/>
            <person name="Sadzewicz L."/>
            <person name="Zhao X."/>
            <person name="Boylan J."/>
            <person name="Ott S."/>
            <person name="Bowen H."/>
            <person name="Vavikolanu K."/>
            <person name="Mehta A."/>
            <person name="Aluvathingal J."/>
            <person name="Nadendla S."/>
            <person name="Myers T."/>
            <person name="Yan Y."/>
            <person name="Sichtig H."/>
        </authorList>
    </citation>
    <scope>NUCLEOTIDE SEQUENCE [LARGE SCALE GENOMIC DNA]</scope>
    <source>
        <strain evidence="8 9">FDAARGOS_1161</strain>
    </source>
</reference>
<dbReference type="InterPro" id="IPR052714">
    <property type="entry name" value="MFS_Exporter"/>
</dbReference>
<evidence type="ECO:0000313" key="8">
    <source>
        <dbReference type="EMBL" id="QQT02372.1"/>
    </source>
</evidence>
<keyword evidence="4 6" id="KW-1133">Transmembrane helix</keyword>
<evidence type="ECO:0000256" key="1">
    <source>
        <dbReference type="ARBA" id="ARBA00004651"/>
    </source>
</evidence>
<dbReference type="RefSeq" id="WP_040373648.1">
    <property type="nucleotide sequence ID" value="NZ_CP068053.1"/>
</dbReference>
<dbReference type="GO" id="GO:0022857">
    <property type="term" value="F:transmembrane transporter activity"/>
    <property type="evidence" value="ECO:0007669"/>
    <property type="project" value="InterPro"/>
</dbReference>
<dbReference type="InterPro" id="IPR001958">
    <property type="entry name" value="Tet-R_TetA/multi-R_MdtG-like"/>
</dbReference>
<dbReference type="PANTHER" id="PTHR23531">
    <property type="entry name" value="QUINOLENE RESISTANCE PROTEIN NORA"/>
    <property type="match status" value="1"/>
</dbReference>
<accession>A0A974NQY7</accession>
<dbReference type="PANTHER" id="PTHR23531:SF2">
    <property type="entry name" value="PERMEASE"/>
    <property type="match status" value="1"/>
</dbReference>
<dbReference type="Gene3D" id="1.20.1250.20">
    <property type="entry name" value="MFS general substrate transporter like domains"/>
    <property type="match status" value="1"/>
</dbReference>